<feature type="repeat" description="ANK" evidence="3">
    <location>
        <begin position="789"/>
        <end position="817"/>
    </location>
</feature>
<reference evidence="4 5" key="1">
    <citation type="submission" date="2024-02" db="EMBL/GenBank/DDBJ databases">
        <title>De novo assembly and annotation of 12 fungi associated with fruit tree decline syndrome in Ontario, Canada.</title>
        <authorList>
            <person name="Sulman M."/>
            <person name="Ellouze W."/>
            <person name="Ilyukhin E."/>
        </authorList>
    </citation>
    <scope>NUCLEOTIDE SEQUENCE [LARGE SCALE GENOMIC DNA]</scope>
    <source>
        <strain evidence="4 5">M97-236</strain>
    </source>
</reference>
<feature type="repeat" description="ANK" evidence="3">
    <location>
        <begin position="254"/>
        <end position="286"/>
    </location>
</feature>
<dbReference type="InterPro" id="IPR002110">
    <property type="entry name" value="Ankyrin_rpt"/>
</dbReference>
<dbReference type="PANTHER" id="PTHR24123">
    <property type="entry name" value="ANKYRIN REPEAT-CONTAINING"/>
    <property type="match status" value="1"/>
</dbReference>
<dbReference type="Gene3D" id="1.25.40.20">
    <property type="entry name" value="Ankyrin repeat-containing domain"/>
    <property type="match status" value="6"/>
</dbReference>
<organism evidence="4 5">
    <name type="scientific">Nothophoma quercina</name>
    <dbReference type="NCBI Taxonomy" id="749835"/>
    <lineage>
        <taxon>Eukaryota</taxon>
        <taxon>Fungi</taxon>
        <taxon>Dikarya</taxon>
        <taxon>Ascomycota</taxon>
        <taxon>Pezizomycotina</taxon>
        <taxon>Dothideomycetes</taxon>
        <taxon>Pleosporomycetidae</taxon>
        <taxon>Pleosporales</taxon>
        <taxon>Pleosporineae</taxon>
        <taxon>Didymellaceae</taxon>
        <taxon>Nothophoma</taxon>
    </lineage>
</organism>
<dbReference type="InterPro" id="IPR051165">
    <property type="entry name" value="Multifunctional_ANK_Repeat"/>
</dbReference>
<gene>
    <name evidence="4" type="ORF">SLS59_003487</name>
</gene>
<dbReference type="Proteomes" id="UP001521222">
    <property type="component" value="Unassembled WGS sequence"/>
</dbReference>
<evidence type="ECO:0000313" key="4">
    <source>
        <dbReference type="EMBL" id="KAL1605684.1"/>
    </source>
</evidence>
<evidence type="ECO:0008006" key="6">
    <source>
        <dbReference type="Google" id="ProtNLM"/>
    </source>
</evidence>
<dbReference type="PANTHER" id="PTHR24123:SF33">
    <property type="entry name" value="PROTEIN HOS4"/>
    <property type="match status" value="1"/>
</dbReference>
<feature type="repeat" description="ANK" evidence="3">
    <location>
        <begin position="517"/>
        <end position="549"/>
    </location>
</feature>
<keyword evidence="5" id="KW-1185">Reference proteome</keyword>
<evidence type="ECO:0000256" key="1">
    <source>
        <dbReference type="ARBA" id="ARBA00022737"/>
    </source>
</evidence>
<dbReference type="PROSITE" id="PS50297">
    <property type="entry name" value="ANK_REP_REGION"/>
    <property type="match status" value="8"/>
</dbReference>
<comment type="caution">
    <text evidence="4">The sequence shown here is derived from an EMBL/GenBank/DDBJ whole genome shotgun (WGS) entry which is preliminary data.</text>
</comment>
<feature type="repeat" description="ANK" evidence="3">
    <location>
        <begin position="939"/>
        <end position="963"/>
    </location>
</feature>
<feature type="repeat" description="ANK" evidence="3">
    <location>
        <begin position="553"/>
        <end position="585"/>
    </location>
</feature>
<evidence type="ECO:0000256" key="2">
    <source>
        <dbReference type="ARBA" id="ARBA00023043"/>
    </source>
</evidence>
<dbReference type="InterPro" id="IPR036770">
    <property type="entry name" value="Ankyrin_rpt-contain_sf"/>
</dbReference>
<dbReference type="PROSITE" id="PS50088">
    <property type="entry name" value="ANK_REPEAT"/>
    <property type="match status" value="11"/>
</dbReference>
<dbReference type="Pfam" id="PF12796">
    <property type="entry name" value="Ank_2"/>
    <property type="match status" value="6"/>
</dbReference>
<dbReference type="SMART" id="SM00248">
    <property type="entry name" value="ANK"/>
    <property type="match status" value="18"/>
</dbReference>
<keyword evidence="1" id="KW-0677">Repeat</keyword>
<feature type="repeat" description="ANK" evidence="3">
    <location>
        <begin position="587"/>
        <end position="619"/>
    </location>
</feature>
<protein>
    <recommendedName>
        <fullName evidence="6">Ankyrin</fullName>
    </recommendedName>
</protein>
<evidence type="ECO:0000313" key="5">
    <source>
        <dbReference type="Proteomes" id="UP001521222"/>
    </source>
</evidence>
<feature type="repeat" description="ANK" evidence="3">
    <location>
        <begin position="869"/>
        <end position="901"/>
    </location>
</feature>
<feature type="repeat" description="ANK" evidence="3">
    <location>
        <begin position="904"/>
        <end position="936"/>
    </location>
</feature>
<dbReference type="EMBL" id="JAKIXB020000009">
    <property type="protein sequence ID" value="KAL1605684.1"/>
    <property type="molecule type" value="Genomic_DNA"/>
</dbReference>
<dbReference type="SUPFAM" id="SSF48403">
    <property type="entry name" value="Ankyrin repeat"/>
    <property type="match status" value="3"/>
</dbReference>
<sequence>MSNHSVGQWYHVIERLDVQTLSFLFRVLGRMKTTTTRVLIERICRYAVEHRLTKLLGLLDADVILDVWDRDTGYPVLIAVWSRHKELATRLIEAGANISQKRGPEILVEMIDKGWDDMIDLLFQNGLEVNARLHVHPYLTHKPTALMVAVMKHKLEVSKRLIELGADVNCELTLESKSSSSTLGIALKRQQLELAQLLHVNGARLSHEEICNPAALLGSPKSPFNGGRPNDVSLVRLLISSGVELNALSQSPDHCGTPLQAAVRRGCDNITKLLIDHGADVNAPVRVVECLLKAAIERCSFEVVELLIHCGAIVNPPLQPDVRSKLEPYKTALGEALDTGSIKIIRLLLDKGDYEMSIFEMAAGYPNRDIVRLLLSEFKDLSGDAELYALQAAVRLDDVDLTRTLVEAGANINATVARGAEGTLLHEVVSRCCYAVPGYLLDTGASVTNASGTASRTAVQEALEAMDMHLSNGLITAGPSVNTPAAAEATLRSAIIHNSTELVHMVLQAGANVDEEATREALRLAAELGHTEIFDILLGFNADVNVCTTQDSKDETPLQAASSSGSYEIVARLLAAGASVDAGAADKRGTALQAACRQGHLQIAKLLLRWKADINAISEMTDYGTALHEAIMGRHFELAEFLLNEQADPNIPGPIHRTRDGYLGTPLQSALEEENLHSARLLVKAGARADISTEDNPDIISPLEVAIQRGSNEALELVLSVGADVNLPGDYFLGGTAFYERWCSGPALVAAAERANAGLVRALIKAKADVNASAEVIDRCRKTDGFLVPLQAAALTSDSEIIHLLLDAGADASIESNFPYYEEGHNTDTMLRSGSLLAVAIRKGHSKKGAIDRLIQCGAAINVPADGYLGRTALQEAATQGHKELVEKLLQLGADVNAPPSAESGGTALQLAAIQGYAEIVSLLLDEGADPFADGAASRGRTALEGAAEFGRTDLVQLLLNIGDTMGLPGYKYEKARDLALNRLEVVIANMIMTAITNATTSE</sequence>
<name>A0ABR3RNK3_9PLEO</name>
<evidence type="ECO:0000256" key="3">
    <source>
        <dbReference type="PROSITE-ProRule" id="PRU00023"/>
    </source>
</evidence>
<feature type="repeat" description="ANK" evidence="3">
    <location>
        <begin position="622"/>
        <end position="654"/>
    </location>
</feature>
<feature type="repeat" description="ANK" evidence="3">
    <location>
        <begin position="698"/>
        <end position="730"/>
    </location>
</feature>
<accession>A0ABR3RNK3</accession>
<feature type="repeat" description="ANK" evidence="3">
    <location>
        <begin position="141"/>
        <end position="173"/>
    </location>
</feature>
<keyword evidence="2 3" id="KW-0040">ANK repeat</keyword>
<proteinExistence type="predicted"/>